<comment type="caution">
    <text evidence="3">The sequence shown here is derived from an EMBL/GenBank/DDBJ whole genome shotgun (WGS) entry which is preliminary data.</text>
</comment>
<organism evidence="3 4">
    <name type="scientific">Phytophthora nicotianae P1569</name>
    <dbReference type="NCBI Taxonomy" id="1317065"/>
    <lineage>
        <taxon>Eukaryota</taxon>
        <taxon>Sar</taxon>
        <taxon>Stramenopiles</taxon>
        <taxon>Oomycota</taxon>
        <taxon>Peronosporomycetes</taxon>
        <taxon>Peronosporales</taxon>
        <taxon>Peronosporaceae</taxon>
        <taxon>Phytophthora</taxon>
    </lineage>
</organism>
<gene>
    <name evidence="3" type="ORF">F443_06235</name>
</gene>
<dbReference type="eggNOG" id="ENOG502S2HI">
    <property type="taxonomic scope" value="Eukaryota"/>
</dbReference>
<feature type="region of interest" description="Disordered" evidence="2">
    <location>
        <begin position="1289"/>
        <end position="1322"/>
    </location>
</feature>
<evidence type="ECO:0000313" key="4">
    <source>
        <dbReference type="Proteomes" id="UP000018721"/>
    </source>
</evidence>
<evidence type="ECO:0000313" key="3">
    <source>
        <dbReference type="EMBL" id="ETI50147.1"/>
    </source>
</evidence>
<feature type="coiled-coil region" evidence="1">
    <location>
        <begin position="672"/>
        <end position="720"/>
    </location>
</feature>
<name>V9FIB8_PHYNI</name>
<feature type="coiled-coil region" evidence="1">
    <location>
        <begin position="159"/>
        <end position="186"/>
    </location>
</feature>
<feature type="compositionally biased region" description="Polar residues" evidence="2">
    <location>
        <begin position="949"/>
        <end position="977"/>
    </location>
</feature>
<proteinExistence type="predicted"/>
<feature type="coiled-coil region" evidence="1">
    <location>
        <begin position="272"/>
        <end position="306"/>
    </location>
</feature>
<keyword evidence="1" id="KW-0175">Coiled coil</keyword>
<dbReference type="HOGENOM" id="CLU_250279_0_0_1"/>
<dbReference type="EMBL" id="ANIZ01001053">
    <property type="protein sequence ID" value="ETI50147.1"/>
    <property type="molecule type" value="Genomic_DNA"/>
</dbReference>
<feature type="region of interest" description="Disordered" evidence="2">
    <location>
        <begin position="920"/>
        <end position="1009"/>
    </location>
</feature>
<feature type="region of interest" description="Disordered" evidence="2">
    <location>
        <begin position="634"/>
        <end position="672"/>
    </location>
</feature>
<evidence type="ECO:0000256" key="2">
    <source>
        <dbReference type="SAM" id="MobiDB-lite"/>
    </source>
</evidence>
<protein>
    <submittedName>
        <fullName evidence="3">Uncharacterized protein</fullName>
    </submittedName>
</protein>
<feature type="coiled-coil region" evidence="1">
    <location>
        <begin position="559"/>
        <end position="586"/>
    </location>
</feature>
<feature type="compositionally biased region" description="Polar residues" evidence="2">
    <location>
        <begin position="989"/>
        <end position="1009"/>
    </location>
</feature>
<evidence type="ECO:0000256" key="1">
    <source>
        <dbReference type="SAM" id="Coils"/>
    </source>
</evidence>
<reference evidence="3 4" key="1">
    <citation type="submission" date="2013-11" db="EMBL/GenBank/DDBJ databases">
        <title>The Genome Sequence of Phytophthora parasitica P1569.</title>
        <authorList>
            <consortium name="The Broad Institute Genomics Platform"/>
            <person name="Russ C."/>
            <person name="Tyler B."/>
            <person name="Panabieres F."/>
            <person name="Shan W."/>
            <person name="Tripathy S."/>
            <person name="Grunwald N."/>
            <person name="Machado M."/>
            <person name="Johnson C.S."/>
            <person name="Arredondo F."/>
            <person name="Hong C."/>
            <person name="Coffey M."/>
            <person name="Young S.K."/>
            <person name="Zeng Q."/>
            <person name="Gargeya S."/>
            <person name="Fitzgerald M."/>
            <person name="Abouelleil A."/>
            <person name="Alvarado L."/>
            <person name="Chapman S.B."/>
            <person name="Gainer-Dewar J."/>
            <person name="Goldberg J."/>
            <person name="Griggs A."/>
            <person name="Gujja S."/>
            <person name="Hansen M."/>
            <person name="Howarth C."/>
            <person name="Imamovic A."/>
            <person name="Ireland A."/>
            <person name="Larimer J."/>
            <person name="McCowan C."/>
            <person name="Murphy C."/>
            <person name="Pearson M."/>
            <person name="Poon T.W."/>
            <person name="Priest M."/>
            <person name="Roberts A."/>
            <person name="Saif S."/>
            <person name="Shea T."/>
            <person name="Sykes S."/>
            <person name="Wortman J."/>
            <person name="Nusbaum C."/>
            <person name="Birren B."/>
        </authorList>
    </citation>
    <scope>NUCLEOTIDE SEQUENCE [LARGE SCALE GENOMIC DNA]</scope>
    <source>
        <strain evidence="3 4">P1569</strain>
    </source>
</reference>
<feature type="compositionally biased region" description="Polar residues" evidence="2">
    <location>
        <begin position="1368"/>
        <end position="1378"/>
    </location>
</feature>
<feature type="coiled-coil region" evidence="1">
    <location>
        <begin position="790"/>
        <end position="831"/>
    </location>
</feature>
<keyword evidence="4" id="KW-1185">Reference proteome</keyword>
<feature type="compositionally biased region" description="Polar residues" evidence="2">
    <location>
        <begin position="1396"/>
        <end position="1409"/>
    </location>
</feature>
<dbReference type="Proteomes" id="UP000018721">
    <property type="component" value="Unassembled WGS sequence"/>
</dbReference>
<feature type="region of interest" description="Disordered" evidence="2">
    <location>
        <begin position="1356"/>
        <end position="1417"/>
    </location>
</feature>
<dbReference type="OrthoDB" id="72741at2759"/>
<dbReference type="EMBL" id="ANIZ01001053">
    <property type="protein sequence ID" value="ETI50146.1"/>
    <property type="molecule type" value="Genomic_DNA"/>
</dbReference>
<accession>V9FIB8</accession>
<dbReference type="EMBL" id="ANIZ01001053">
    <property type="protein sequence ID" value="ETI50148.1"/>
    <property type="molecule type" value="Genomic_DNA"/>
</dbReference>
<feature type="compositionally biased region" description="Polar residues" evidence="2">
    <location>
        <begin position="658"/>
        <end position="669"/>
    </location>
</feature>
<sequence length="1417" mass="158516">MQVGGRLQHPHGKFRAGGRRAYMNWESGELSSKEEKQTQTELGLVSAGKTRFVTPRLVLGNDENTDMPFARAFADLCQLIRSPALQESLLIVFGHDTETHQYELERMIREDEASESIDDQLRVFFDTVLASLIQERETTFVNTIHECVQQEMQTQQVVIQNQQQRITQLAHQIMEWEKQVAHLKGKVNRRVAENNALRKEQYRQLLMLRDIMSKQGTEPGALSALNEAIGTVLVGKQTPASDTAQTNELDQSRNSGRGWLANANTQVLHREKEKWEQRAREAALECQQLRDRVASLTQENTRYRANESTPWFLKPENAIAERRRIADAVRSYQGNWEEIGDSLVELLNNDILWAAVEKSARRGNRRSARGLEAMLTNLDSNTQTASIEQENNLEKDEDPGVHQLGRRQSSELGRLIPCRACSGVGYIHTDRDDGANDADSYLRKTLEQVLELKTQLEKANTTTLALEGQLQLSTMHAAELQEKIQQAELIKSSAVDSCLQTDLDEEEGIDVDEIMSSAYGQGNPTIRPGIASRQHRRNVQYDNLIVELKSTLAVKDEGLTESRKALEVAQERMVTLQRALQKEKDAHAQELAMLKTSLAFSLKTGNTKIEERQAAVKLLMKKFAVKSPVKEVNLLPPMDESKHEEDDNEDDIGDNSKVESTTSEQVTDQNEVKRMEALVERYAKDIIRVKKEHETQQELLKKAEAEIAEEDEKRSRTNSISQGSLVVSMASHPRDLFKALSTAQADIMKQRRASQRSSALQTDRLLTLTTHLGHMSEELCTLRKRNLAEVEFWKLECEKLQNTNKALEAEQQIYQKQLQEARNQAESVEFNTAGGCSICEKHKKRLMLISNELLNQAQLIQTDPEVEVPAPSTLTEAERKHVSNALLDLENIYAGMTGTKQQLARELVAAHLGNVLSPRSRRTTIANAKSESKDAKPSNQTIVKEGGSPLSTRSTQGSPRKNFTSTKGSKSSRQLKTTEAVENKPKVNPPQQIQKSTTETNTDVAVSNDTCGNETTLESALQRKKLVHEVFEGGDTLPTKRGLAQTPEMPEIDCVVEENVESGADNNAGTSTHSADLRTTNCTSFEDQDVSASDDEAISALSVEESSLLNSDADIERDPEVIQQLRVLINQSSVAKGQYAVRNWQVLVFRVICLSSEKRLDQIKRRADRRSKIQPDGTFRLTNYKINTMCDAMTRIVQQRKGALDGAISTQSIARNDLKKAQAHLLHGVSMLLDNLSGKGKSRIELNEFLYPIQGGSPRRSPTSNRPLYPYAKVHMNHIPQTQQIPTSTFPALASPSLDQERSNRSDYTGGKSPQNSRGEEGYQLPQRLTKSAGPRPFNLVHSSICALRGSMPFPDSAHTWSSKESEGSATSVTNFVQQRPVRPHSSPAGPRFMSPRSQELMSSASSLHTTEKIVEA</sequence>